<proteinExistence type="predicted"/>
<dbReference type="EMBL" id="FQUA01000006">
    <property type="protein sequence ID" value="SHE75089.1"/>
    <property type="molecule type" value="Genomic_DNA"/>
</dbReference>
<dbReference type="InterPro" id="IPR017021">
    <property type="entry name" value="UCP033763"/>
</dbReference>
<evidence type="ECO:0000313" key="3">
    <source>
        <dbReference type="Proteomes" id="UP000068026"/>
    </source>
</evidence>
<reference evidence="4" key="3">
    <citation type="submission" date="2016-11" db="EMBL/GenBank/DDBJ databases">
        <authorList>
            <person name="Jaros S."/>
            <person name="Januszkiewicz K."/>
            <person name="Wedrychowicz H."/>
        </authorList>
    </citation>
    <scope>NUCLEOTIDE SEQUENCE [LARGE SCALE GENOMIC DNA]</scope>
    <source>
        <strain evidence="4">DSM 1682</strain>
    </source>
</reference>
<dbReference type="Gene3D" id="3.40.1490.10">
    <property type="entry name" value="Bit1"/>
    <property type="match status" value="1"/>
</dbReference>
<dbReference type="SUPFAM" id="SSF102462">
    <property type="entry name" value="Peptidyl-tRNA hydrolase II"/>
    <property type="match status" value="1"/>
</dbReference>
<sequence>MNAVDMKCVMIIDFELPIGIVANTSAILGVTLGEQVPNLVGENATDALNGTHLGIVTVPITMLKESKVGLRDLRERLYAPEFSDLVVVDFTDAAQTSQIYNDYVRKLASLSTQEHTYLGIGIYGEKKKINKLTGAMPLLRG</sequence>
<dbReference type="KEGG" id="cpro:CPRO_12650"/>
<protein>
    <recommendedName>
        <fullName evidence="5">DUF2000 domain-containing protein</fullName>
    </recommendedName>
</protein>
<dbReference type="Proteomes" id="UP000068026">
    <property type="component" value="Chromosome"/>
</dbReference>
<evidence type="ECO:0000313" key="4">
    <source>
        <dbReference type="Proteomes" id="UP000184204"/>
    </source>
</evidence>
<accession>A0A0X1U7F2</accession>
<reference evidence="3" key="2">
    <citation type="submission" date="2016-01" db="EMBL/GenBank/DDBJ databases">
        <authorList>
            <person name="Poehlein A."/>
            <person name="Schlien K."/>
            <person name="Gottschalk G."/>
            <person name="Buckel W."/>
            <person name="Daniel R."/>
        </authorList>
    </citation>
    <scope>NUCLEOTIDE SEQUENCE [LARGE SCALE GENOMIC DNA]</scope>
    <source>
        <strain evidence="3">X2</strain>
    </source>
</reference>
<dbReference type="EMBL" id="CP014223">
    <property type="protein sequence ID" value="AMJ40858.1"/>
    <property type="molecule type" value="Genomic_DNA"/>
</dbReference>
<reference evidence="2" key="4">
    <citation type="submission" date="2016-11" db="EMBL/GenBank/DDBJ databases">
        <authorList>
            <person name="Varghese N."/>
            <person name="Submissions S."/>
        </authorList>
    </citation>
    <scope>NUCLEOTIDE SEQUENCE</scope>
    <source>
        <strain evidence="2">DSM 1682</strain>
    </source>
</reference>
<dbReference type="PIRSF" id="PIRSF033736">
    <property type="entry name" value="UCP033763"/>
    <property type="match status" value="1"/>
</dbReference>
<dbReference type="RefSeq" id="WP_066049141.1">
    <property type="nucleotide sequence ID" value="NZ_CP014223.1"/>
</dbReference>
<dbReference type="Proteomes" id="UP000184204">
    <property type="component" value="Unassembled WGS sequence"/>
</dbReference>
<evidence type="ECO:0000313" key="1">
    <source>
        <dbReference type="EMBL" id="AMJ40858.1"/>
    </source>
</evidence>
<evidence type="ECO:0000313" key="2">
    <source>
        <dbReference type="EMBL" id="SHE75089.1"/>
    </source>
</evidence>
<dbReference type="AlphaFoldDB" id="A0A0X1U7F2"/>
<keyword evidence="3" id="KW-1185">Reference proteome</keyword>
<dbReference type="InterPro" id="IPR018988">
    <property type="entry name" value="DUF2000"/>
</dbReference>
<dbReference type="OrthoDB" id="1045582at2"/>
<reference evidence="1 3" key="1">
    <citation type="journal article" date="2016" name="Genome Announc.">
        <title>Complete Genome Sequence of the Amino Acid-Fermenting Clostridium propionicum X2 (DSM 1682).</title>
        <authorList>
            <person name="Poehlein A."/>
            <person name="Schlien K."/>
            <person name="Chowdhury N.P."/>
            <person name="Gottschalk G."/>
            <person name="Buckel W."/>
            <person name="Daniel R."/>
        </authorList>
    </citation>
    <scope>NUCLEOTIDE SEQUENCE [LARGE SCALE GENOMIC DNA]</scope>
    <source>
        <strain evidence="1 3">X2</strain>
    </source>
</reference>
<organism evidence="2 4">
    <name type="scientific">Anaerotignum propionicum DSM 1682</name>
    <dbReference type="NCBI Taxonomy" id="991789"/>
    <lineage>
        <taxon>Bacteria</taxon>
        <taxon>Bacillati</taxon>
        <taxon>Bacillota</taxon>
        <taxon>Clostridia</taxon>
        <taxon>Lachnospirales</taxon>
        <taxon>Anaerotignaceae</taxon>
        <taxon>Anaerotignum</taxon>
    </lineage>
</organism>
<dbReference type="Pfam" id="PF09391">
    <property type="entry name" value="DUF2000"/>
    <property type="match status" value="1"/>
</dbReference>
<evidence type="ECO:0008006" key="5">
    <source>
        <dbReference type="Google" id="ProtNLM"/>
    </source>
</evidence>
<gene>
    <name evidence="1" type="ORF">CPRO_12650</name>
    <name evidence="2" type="ORF">SAMN02745151_01677</name>
</gene>
<dbReference type="InterPro" id="IPR023476">
    <property type="entry name" value="Pep_tRNA_hydro_II_dom_sf"/>
</dbReference>
<name>A0A0X1U7F2_ANAPI</name>